<reference evidence="2 3" key="1">
    <citation type="submission" date="2024-12" db="EMBL/GenBank/DDBJ databases">
        <title>Forecasting of Potato common scab and diversities of Pathogenic streptomyces spp. in china.</title>
        <authorList>
            <person name="Handique U."/>
            <person name="Wu J."/>
        </authorList>
    </citation>
    <scope>NUCLEOTIDE SEQUENCE [LARGE SCALE GENOMIC DNA]</scope>
    <source>
        <strain evidence="2 3">ZRIMU1530</strain>
    </source>
</reference>
<evidence type="ECO:0000256" key="1">
    <source>
        <dbReference type="SAM" id="MobiDB-lite"/>
    </source>
</evidence>
<feature type="region of interest" description="Disordered" evidence="1">
    <location>
        <begin position="81"/>
        <end position="100"/>
    </location>
</feature>
<dbReference type="RefSeq" id="WP_409123571.1">
    <property type="nucleotide sequence ID" value="NZ_JBJVNI010000031.1"/>
</dbReference>
<protein>
    <submittedName>
        <fullName evidence="2">Uncharacterized protein</fullName>
    </submittedName>
</protein>
<dbReference type="Proteomes" id="UP001631957">
    <property type="component" value="Unassembled WGS sequence"/>
</dbReference>
<name>A0ABW9I735_9ACTN</name>
<keyword evidence="3" id="KW-1185">Reference proteome</keyword>
<comment type="caution">
    <text evidence="2">The sequence shown here is derived from an EMBL/GenBank/DDBJ whole genome shotgun (WGS) entry which is preliminary data.</text>
</comment>
<sequence>MADLLLDELRIDAVLDAVRDVRIPKAARHECFREPQLLAVESEPVLDLTRPKPTATFGQPQGGVGEEAVAGTDVDDVVLQGLHGPEHDAGDVPPTRPLGPLGLADVHQAVPAELWRLAFR</sequence>
<dbReference type="EMBL" id="JBJVNI010000031">
    <property type="protein sequence ID" value="MFM9615042.1"/>
    <property type="molecule type" value="Genomic_DNA"/>
</dbReference>
<proteinExistence type="predicted"/>
<organism evidence="2 3">
    <name type="scientific">Streptomyces niveiscabiei</name>
    <dbReference type="NCBI Taxonomy" id="164115"/>
    <lineage>
        <taxon>Bacteria</taxon>
        <taxon>Bacillati</taxon>
        <taxon>Actinomycetota</taxon>
        <taxon>Actinomycetes</taxon>
        <taxon>Kitasatosporales</taxon>
        <taxon>Streptomycetaceae</taxon>
        <taxon>Streptomyces</taxon>
    </lineage>
</organism>
<evidence type="ECO:0000313" key="3">
    <source>
        <dbReference type="Proteomes" id="UP001631957"/>
    </source>
</evidence>
<gene>
    <name evidence="2" type="ORF">ACKI18_40960</name>
</gene>
<evidence type="ECO:0000313" key="2">
    <source>
        <dbReference type="EMBL" id="MFM9615042.1"/>
    </source>
</evidence>
<accession>A0ABW9I735</accession>